<proteinExistence type="predicted"/>
<dbReference type="EMBL" id="CP061800">
    <property type="protein sequence ID" value="QTA84712.1"/>
    <property type="molecule type" value="Genomic_DNA"/>
</dbReference>
<organism evidence="1 2">
    <name type="scientific">Desulfonema magnum</name>
    <dbReference type="NCBI Taxonomy" id="45655"/>
    <lineage>
        <taxon>Bacteria</taxon>
        <taxon>Pseudomonadati</taxon>
        <taxon>Thermodesulfobacteriota</taxon>
        <taxon>Desulfobacteria</taxon>
        <taxon>Desulfobacterales</taxon>
        <taxon>Desulfococcaceae</taxon>
        <taxon>Desulfonema</taxon>
    </lineage>
</organism>
<reference evidence="1" key="1">
    <citation type="journal article" date="2021" name="Microb. Physiol.">
        <title>Proteogenomic Insights into the Physiology of Marine, Sulfate-Reducing, Filamentous Desulfonema limicola and Desulfonema magnum.</title>
        <authorList>
            <person name="Schnaars V."/>
            <person name="Wohlbrand L."/>
            <person name="Scheve S."/>
            <person name="Hinrichs C."/>
            <person name="Reinhardt R."/>
            <person name="Rabus R."/>
        </authorList>
    </citation>
    <scope>NUCLEOTIDE SEQUENCE</scope>
    <source>
        <strain evidence="1">4be13</strain>
    </source>
</reference>
<keyword evidence="2" id="KW-1185">Reference proteome</keyword>
<dbReference type="AlphaFoldDB" id="A0A975BFT6"/>
<name>A0A975BFT6_9BACT</name>
<dbReference type="KEGG" id="dmm:dnm_007110"/>
<dbReference type="Proteomes" id="UP000663722">
    <property type="component" value="Chromosome"/>
</dbReference>
<evidence type="ECO:0000313" key="1">
    <source>
        <dbReference type="EMBL" id="QTA84712.1"/>
    </source>
</evidence>
<gene>
    <name evidence="1" type="ORF">dnm_007110</name>
</gene>
<protein>
    <submittedName>
        <fullName evidence="1">Uncharacterized protein</fullName>
    </submittedName>
</protein>
<evidence type="ECO:0000313" key="2">
    <source>
        <dbReference type="Proteomes" id="UP000663722"/>
    </source>
</evidence>
<accession>A0A975BFT6</accession>
<sequence length="37" mass="4114">MPMPGFRMMDAANMPPLRGFAGLPHDECYKYVAPMGL</sequence>